<evidence type="ECO:0000256" key="2">
    <source>
        <dbReference type="SAM" id="Phobius"/>
    </source>
</evidence>
<feature type="compositionally biased region" description="Low complexity" evidence="1">
    <location>
        <begin position="333"/>
        <end position="345"/>
    </location>
</feature>
<dbReference type="OrthoDB" id="8196450at2759"/>
<feature type="transmembrane region" description="Helical" evidence="2">
    <location>
        <begin position="259"/>
        <end position="282"/>
    </location>
</feature>
<gene>
    <name evidence="4" type="primary">LOC105428817</name>
</gene>
<evidence type="ECO:0000313" key="4">
    <source>
        <dbReference type="RefSeq" id="XP_011639632.1"/>
    </source>
</evidence>
<keyword evidence="2" id="KW-0472">Membrane</keyword>
<dbReference type="Proteomes" id="UP000504615">
    <property type="component" value="Unplaced"/>
</dbReference>
<evidence type="ECO:0000313" key="3">
    <source>
        <dbReference type="Proteomes" id="UP000504615"/>
    </source>
</evidence>
<protein>
    <submittedName>
        <fullName evidence="4">Uncharacterized protein LOC105428817 isoform X1</fullName>
    </submittedName>
</protein>
<evidence type="ECO:0000256" key="1">
    <source>
        <dbReference type="SAM" id="MobiDB-lite"/>
    </source>
</evidence>
<accession>A0A6I9WBV4</accession>
<feature type="compositionally biased region" description="Basic and acidic residues" evidence="1">
    <location>
        <begin position="217"/>
        <end position="228"/>
    </location>
</feature>
<feature type="region of interest" description="Disordered" evidence="1">
    <location>
        <begin position="322"/>
        <end position="345"/>
    </location>
</feature>
<dbReference type="RefSeq" id="XP_011639632.1">
    <property type="nucleotide sequence ID" value="XM_011641330.2"/>
</dbReference>
<dbReference type="AlphaFoldDB" id="A0A6I9WBV4"/>
<proteinExistence type="predicted"/>
<keyword evidence="2" id="KW-1133">Transmembrane helix</keyword>
<sequence>MSLTSRTNRWASRVIIILQLATWNAVGIILLHRGVSTLRRRILDTNYVEANSPAGLDVESTVSSMRRDGSEYDPGVISTQPQSIDGDAKVIIRVEPESSRDDKNISGLDIIRSEQLKDVSEIISEKNQLFSSYPFGYLTTDGGTRLENYLTEKDRRIDDAHLGSKNASSKISRIARNREDILENILRNDTIASISDHSREEKNKGREEDLDFAENATQDKIETSSSREEIDDDDQFTDVWRGKNNIRFSRVSVDGATTAVALVAIGAIMLLVGPVVVILRILDERRQALKLIAMPNAREDLPPTYEQAVLMGEAPRYSTLALNDERTPPPSPSLSTTYTFSNVAT</sequence>
<reference evidence="4" key="1">
    <citation type="submission" date="2025-08" db="UniProtKB">
        <authorList>
            <consortium name="RefSeq"/>
        </authorList>
    </citation>
    <scope>IDENTIFICATION</scope>
</reference>
<keyword evidence="2" id="KW-0812">Transmembrane</keyword>
<feature type="transmembrane region" description="Helical" evidence="2">
    <location>
        <begin position="12"/>
        <end position="31"/>
    </location>
</feature>
<name>A0A6I9WBV4_9HYME</name>
<organism evidence="3 4">
    <name type="scientific">Pogonomyrmex barbatus</name>
    <name type="common">red harvester ant</name>
    <dbReference type="NCBI Taxonomy" id="144034"/>
    <lineage>
        <taxon>Eukaryota</taxon>
        <taxon>Metazoa</taxon>
        <taxon>Ecdysozoa</taxon>
        <taxon>Arthropoda</taxon>
        <taxon>Hexapoda</taxon>
        <taxon>Insecta</taxon>
        <taxon>Pterygota</taxon>
        <taxon>Neoptera</taxon>
        <taxon>Endopterygota</taxon>
        <taxon>Hymenoptera</taxon>
        <taxon>Apocrita</taxon>
        <taxon>Aculeata</taxon>
        <taxon>Formicoidea</taxon>
        <taxon>Formicidae</taxon>
        <taxon>Myrmicinae</taxon>
        <taxon>Pogonomyrmex</taxon>
    </lineage>
</organism>
<keyword evidence="3" id="KW-1185">Reference proteome</keyword>
<feature type="compositionally biased region" description="Basic and acidic residues" evidence="1">
    <location>
        <begin position="196"/>
        <end position="207"/>
    </location>
</feature>
<dbReference type="GeneID" id="105428817"/>
<feature type="region of interest" description="Disordered" evidence="1">
    <location>
        <begin position="196"/>
        <end position="232"/>
    </location>
</feature>
<dbReference type="KEGG" id="pbar:105428817"/>